<protein>
    <recommendedName>
        <fullName evidence="6">Pentatricopeptide repeat-containing protein</fullName>
    </recommendedName>
</protein>
<name>A0A9Q0KLE4_9MAGN</name>
<evidence type="ECO:0000256" key="2">
    <source>
        <dbReference type="ARBA" id="ARBA00061659"/>
    </source>
</evidence>
<evidence type="ECO:0000256" key="3">
    <source>
        <dbReference type="PROSITE-ProRule" id="PRU00708"/>
    </source>
</evidence>
<dbReference type="EMBL" id="JAMYWD010000004">
    <property type="protein sequence ID" value="KAJ4972692.1"/>
    <property type="molecule type" value="Genomic_DNA"/>
</dbReference>
<dbReference type="Pfam" id="PF01535">
    <property type="entry name" value="PPR"/>
    <property type="match status" value="3"/>
</dbReference>
<sequence>MKLLLTGVKPNMFKTVHTCFVESELCPPTFVISVINQASVLLSCIKAKSLRRTQQIHAQILITSLFSHTHLANLTVQSYFKCREPNIAYQVLDRISERDSHSWSPAISFCSQNNEPEKALHFFRLMNLEGCDPNRSSLISCLNSCGNLSKLIEGKQIHTQVLKKIPPSDVIVGNILIDFYSKCGKFSEAAQAFDEIPVRDLVSWNSMLSCYSRNGQSGEAWELFAIMNVQGMEFSHQAFSVAAKACGELRDIKQGEQLHCLVLKSGFESHVVVASALLDMYVKHGFIAWSRKVFDSMAGTNVVSWTSIINGYVQIDEGEEALILFREQILVGVLPDAHSLSSILTACANIPALEFGKLVHACIIKLGYEFQVFAGNSLVAMYSRCGCLFDAQRTLDSMSVKNVITWTSMIGGYAQHGRATEALEMFDRMKAAGVEPNSITFVAVLSACSRSGLIEEGIQNFQSMKIEYGLEAGEEHYTCMVDLLARAGHVNEAEEFMKQMPFEPSASTWGALLNGCRSAGGELELGLKCAKELFRLEPKSASNHVLLANMYAANGRWEEMRRIRGLMKEKGLRKESGYSWIEIGKDVSIFGVGDNLHPQNHLIYSMLHHLSLAMFDAMESDSLPK</sequence>
<dbReference type="AlphaFoldDB" id="A0A9Q0KLE4"/>
<evidence type="ECO:0000256" key="1">
    <source>
        <dbReference type="ARBA" id="ARBA00022737"/>
    </source>
</evidence>
<feature type="repeat" description="PPR" evidence="3">
    <location>
        <begin position="99"/>
        <end position="133"/>
    </location>
</feature>
<keyword evidence="5" id="KW-1185">Reference proteome</keyword>
<dbReference type="FunFam" id="1.25.40.10:FF:000090">
    <property type="entry name" value="Pentatricopeptide repeat-containing protein, chloroplastic"/>
    <property type="match status" value="1"/>
</dbReference>
<dbReference type="NCBIfam" id="TIGR00756">
    <property type="entry name" value="PPR"/>
    <property type="match status" value="4"/>
</dbReference>
<evidence type="ECO:0000313" key="5">
    <source>
        <dbReference type="Proteomes" id="UP001141806"/>
    </source>
</evidence>
<dbReference type="Pfam" id="PF13041">
    <property type="entry name" value="PPR_2"/>
    <property type="match status" value="3"/>
</dbReference>
<accession>A0A9Q0KLE4</accession>
<organism evidence="4 5">
    <name type="scientific">Protea cynaroides</name>
    <dbReference type="NCBI Taxonomy" id="273540"/>
    <lineage>
        <taxon>Eukaryota</taxon>
        <taxon>Viridiplantae</taxon>
        <taxon>Streptophyta</taxon>
        <taxon>Embryophyta</taxon>
        <taxon>Tracheophyta</taxon>
        <taxon>Spermatophyta</taxon>
        <taxon>Magnoliopsida</taxon>
        <taxon>Proteales</taxon>
        <taxon>Proteaceae</taxon>
        <taxon>Protea</taxon>
    </lineage>
</organism>
<feature type="repeat" description="PPR" evidence="3">
    <location>
        <begin position="402"/>
        <end position="436"/>
    </location>
</feature>
<dbReference type="InterPro" id="IPR011990">
    <property type="entry name" value="TPR-like_helical_dom_sf"/>
</dbReference>
<dbReference type="InterPro" id="IPR046960">
    <property type="entry name" value="PPR_At4g14850-like_plant"/>
</dbReference>
<dbReference type="GO" id="GO:0009451">
    <property type="term" value="P:RNA modification"/>
    <property type="evidence" value="ECO:0007669"/>
    <property type="project" value="InterPro"/>
</dbReference>
<dbReference type="FunFam" id="1.25.40.10:FF:000073">
    <property type="entry name" value="Pentatricopeptide repeat-containing protein chloroplastic"/>
    <property type="match status" value="1"/>
</dbReference>
<gene>
    <name evidence="4" type="ORF">NE237_005866</name>
</gene>
<proteinExistence type="inferred from homology"/>
<dbReference type="InterPro" id="IPR002885">
    <property type="entry name" value="PPR_rpt"/>
</dbReference>
<dbReference type="GO" id="GO:0003729">
    <property type="term" value="F:mRNA binding"/>
    <property type="evidence" value="ECO:0007669"/>
    <property type="project" value="UniProtKB-ARBA"/>
</dbReference>
<dbReference type="Proteomes" id="UP001141806">
    <property type="component" value="Unassembled WGS sequence"/>
</dbReference>
<evidence type="ECO:0000313" key="4">
    <source>
        <dbReference type="EMBL" id="KAJ4972692.1"/>
    </source>
</evidence>
<dbReference type="InterPro" id="IPR046848">
    <property type="entry name" value="E_motif"/>
</dbReference>
<comment type="similarity">
    <text evidence="2">Belongs to the PPR family. PCMP-E subfamily.</text>
</comment>
<dbReference type="Pfam" id="PF20431">
    <property type="entry name" value="E_motif"/>
    <property type="match status" value="1"/>
</dbReference>
<evidence type="ECO:0008006" key="6">
    <source>
        <dbReference type="Google" id="ProtNLM"/>
    </source>
</evidence>
<dbReference type="OrthoDB" id="185373at2759"/>
<keyword evidence="1" id="KW-0677">Repeat</keyword>
<dbReference type="FunFam" id="1.25.40.10:FF:000196">
    <property type="entry name" value="Pentatricopeptide repeat-containing protein At4g14850"/>
    <property type="match status" value="1"/>
</dbReference>
<comment type="caution">
    <text evidence="4">The sequence shown here is derived from an EMBL/GenBank/DDBJ whole genome shotgun (WGS) entry which is preliminary data.</text>
</comment>
<feature type="repeat" description="PPR" evidence="3">
    <location>
        <begin position="200"/>
        <end position="234"/>
    </location>
</feature>
<feature type="repeat" description="PPR" evidence="3">
    <location>
        <begin position="301"/>
        <end position="335"/>
    </location>
</feature>
<reference evidence="4" key="1">
    <citation type="journal article" date="2023" name="Plant J.">
        <title>The genome of the king protea, Protea cynaroides.</title>
        <authorList>
            <person name="Chang J."/>
            <person name="Duong T.A."/>
            <person name="Schoeman C."/>
            <person name="Ma X."/>
            <person name="Roodt D."/>
            <person name="Barker N."/>
            <person name="Li Z."/>
            <person name="Van de Peer Y."/>
            <person name="Mizrachi E."/>
        </authorList>
    </citation>
    <scope>NUCLEOTIDE SEQUENCE</scope>
    <source>
        <tissue evidence="4">Young leaves</tissue>
    </source>
</reference>
<dbReference type="Gene3D" id="1.25.40.10">
    <property type="entry name" value="Tetratricopeptide repeat domain"/>
    <property type="match status" value="4"/>
</dbReference>
<dbReference type="PANTHER" id="PTHR24015:SF548">
    <property type="entry name" value="OS08G0340900 PROTEIN"/>
    <property type="match status" value="1"/>
</dbReference>
<dbReference type="PROSITE" id="PS51375">
    <property type="entry name" value="PPR"/>
    <property type="match status" value="4"/>
</dbReference>
<dbReference type="PANTHER" id="PTHR24015">
    <property type="entry name" value="OS07G0578800 PROTEIN-RELATED"/>
    <property type="match status" value="1"/>
</dbReference>